<evidence type="ECO:0000313" key="1">
    <source>
        <dbReference type="EMBL" id="KDR50878.1"/>
    </source>
</evidence>
<dbReference type="EMBL" id="JNGW01000134">
    <property type="protein sequence ID" value="KDR50878.1"/>
    <property type="molecule type" value="Genomic_DNA"/>
</dbReference>
<proteinExistence type="predicted"/>
<reference evidence="1 2" key="1">
    <citation type="submission" date="2013-08" db="EMBL/GenBank/DDBJ databases">
        <authorList>
            <person name="Weinstock G."/>
            <person name="Sodergren E."/>
            <person name="Wylie T."/>
            <person name="Fulton L."/>
            <person name="Fulton R."/>
            <person name="Fronick C."/>
            <person name="O'Laughlin M."/>
            <person name="Godfrey J."/>
            <person name="Miner T."/>
            <person name="Herter B."/>
            <person name="Appelbaum E."/>
            <person name="Cordes M."/>
            <person name="Lek S."/>
            <person name="Wollam A."/>
            <person name="Pepin K.H."/>
            <person name="Palsikar V.B."/>
            <person name="Mitreva M."/>
            <person name="Wilson R.K."/>
        </authorList>
    </citation>
    <scope>NUCLEOTIDE SEQUENCE [LARGE SCALE GENOMIC DNA]</scope>
    <source>
        <strain evidence="1 2">ATCC 15930</strain>
    </source>
</reference>
<dbReference type="PATRIC" id="fig|1122985.7.peg.3166"/>
<comment type="caution">
    <text evidence="1">The sequence shown here is derived from an EMBL/GenBank/DDBJ whole genome shotgun (WGS) entry which is preliminary data.</text>
</comment>
<dbReference type="HOGENOM" id="CLU_2846151_0_0_10"/>
<evidence type="ECO:0000313" key="2">
    <source>
        <dbReference type="Proteomes" id="UP000027442"/>
    </source>
</evidence>
<protein>
    <submittedName>
        <fullName evidence="1">Uncharacterized protein</fullName>
    </submittedName>
</protein>
<sequence length="65" mass="7594">MWHNAPQYANLRKISYTSAQFSKKSALRFTLYNKHFIKEGEKGCEIAQISAFFYLPLHPQTDLTL</sequence>
<dbReference type="Proteomes" id="UP000027442">
    <property type="component" value="Unassembled WGS sequence"/>
</dbReference>
<keyword evidence="2" id="KW-1185">Reference proteome</keyword>
<name>A0A069QDB2_HOYLO</name>
<dbReference type="AlphaFoldDB" id="A0A069QDB2"/>
<accession>A0A069QDB2</accession>
<gene>
    <name evidence="1" type="ORF">HMPREF1991_03060</name>
</gene>
<organism evidence="1 2">
    <name type="scientific">Hoylesella loescheii DSM 19665 = JCM 12249 = ATCC 15930</name>
    <dbReference type="NCBI Taxonomy" id="1122985"/>
    <lineage>
        <taxon>Bacteria</taxon>
        <taxon>Pseudomonadati</taxon>
        <taxon>Bacteroidota</taxon>
        <taxon>Bacteroidia</taxon>
        <taxon>Bacteroidales</taxon>
        <taxon>Prevotellaceae</taxon>
        <taxon>Hoylesella</taxon>
    </lineage>
</organism>